<dbReference type="InterPro" id="IPR009326">
    <property type="entry name" value="DUF984"/>
</dbReference>
<evidence type="ECO:0000259" key="1">
    <source>
        <dbReference type="SMART" id="SM01022"/>
    </source>
</evidence>
<dbReference type="EMBL" id="AZCT01000001">
    <property type="protein sequence ID" value="KRK13620.1"/>
    <property type="molecule type" value="Genomic_DNA"/>
</dbReference>
<proteinExistence type="predicted"/>
<dbReference type="SMART" id="SM01022">
    <property type="entry name" value="ASCH"/>
    <property type="match status" value="1"/>
</dbReference>
<dbReference type="InterPro" id="IPR007374">
    <property type="entry name" value="ASCH_domain"/>
</dbReference>
<dbReference type="PIRSF" id="PIRSF021320">
    <property type="entry name" value="DUF984"/>
    <property type="match status" value="1"/>
</dbReference>
<dbReference type="AlphaFoldDB" id="A0A0R1F3S3"/>
<dbReference type="InterPro" id="IPR015947">
    <property type="entry name" value="PUA-like_sf"/>
</dbReference>
<reference evidence="2 3" key="1">
    <citation type="journal article" date="2015" name="Genome Announc.">
        <title>Expanding the biotechnology potential of lactobacilli through comparative genomics of 213 strains and associated genera.</title>
        <authorList>
            <person name="Sun Z."/>
            <person name="Harris H.M."/>
            <person name="McCann A."/>
            <person name="Guo C."/>
            <person name="Argimon S."/>
            <person name="Zhang W."/>
            <person name="Yang X."/>
            <person name="Jeffery I.B."/>
            <person name="Cooney J.C."/>
            <person name="Kagawa T.F."/>
            <person name="Liu W."/>
            <person name="Song Y."/>
            <person name="Salvetti E."/>
            <person name="Wrobel A."/>
            <person name="Rasinkangas P."/>
            <person name="Parkhill J."/>
            <person name="Rea M.C."/>
            <person name="O'Sullivan O."/>
            <person name="Ritari J."/>
            <person name="Douillard F.P."/>
            <person name="Paul Ross R."/>
            <person name="Yang R."/>
            <person name="Briner A.E."/>
            <person name="Felis G.E."/>
            <person name="de Vos W.M."/>
            <person name="Barrangou R."/>
            <person name="Klaenhammer T.R."/>
            <person name="Caufield P.W."/>
            <person name="Cui Y."/>
            <person name="Zhang H."/>
            <person name="O'Toole P.W."/>
        </authorList>
    </citation>
    <scope>NUCLEOTIDE SEQUENCE [LARGE SCALE GENOMIC DNA]</scope>
    <source>
        <strain evidence="2 3">DSM 20178</strain>
    </source>
</reference>
<gene>
    <name evidence="2" type="ORF">FD51_GL000177</name>
</gene>
<dbReference type="PANTHER" id="PTHR39203">
    <property type="entry name" value="CYTOPLASMIC PROTEIN-RELATED"/>
    <property type="match status" value="1"/>
</dbReference>
<feature type="domain" description="ASCH" evidence="1">
    <location>
        <begin position="32"/>
        <end position="155"/>
    </location>
</feature>
<name>A0A0R1F3S3_LACZE</name>
<dbReference type="SUPFAM" id="SSF88697">
    <property type="entry name" value="PUA domain-like"/>
    <property type="match status" value="1"/>
</dbReference>
<dbReference type="Gene3D" id="3.10.400.10">
    <property type="entry name" value="Sulfate adenylyltransferase"/>
    <property type="match status" value="1"/>
</dbReference>
<accession>A0A0R1F3S3</accession>
<sequence>MKVMADQQVLDDFFAKAKAALDLPAATYEDAYQLGGPELADELAALVKTGQKTATTSGFELYTIEQDPLPIAGVYNIILDRQDRPVALTFTDNVFVTPFTKVDATIAKREGEGSQSLASWRAAHEAFFRREYQANGIQFDPASSMVVVEEFHTVYPIVQTR</sequence>
<dbReference type="PATRIC" id="fig|1423816.3.peg.180"/>
<dbReference type="PANTHER" id="PTHR39203:SF1">
    <property type="entry name" value="CYTOPLASMIC PROTEIN"/>
    <property type="match status" value="1"/>
</dbReference>
<dbReference type="Pfam" id="PF04266">
    <property type="entry name" value="ASCH"/>
    <property type="match status" value="1"/>
</dbReference>
<dbReference type="CDD" id="cd06553">
    <property type="entry name" value="ASCH_Ef3133_like"/>
    <property type="match status" value="1"/>
</dbReference>
<organism evidence="2 3">
    <name type="scientific">Lacticaseibacillus zeae DSM 20178 = KCTC 3804</name>
    <dbReference type="NCBI Taxonomy" id="1423816"/>
    <lineage>
        <taxon>Bacteria</taxon>
        <taxon>Bacillati</taxon>
        <taxon>Bacillota</taxon>
        <taxon>Bacilli</taxon>
        <taxon>Lactobacillales</taxon>
        <taxon>Lactobacillaceae</taxon>
        <taxon>Lacticaseibacillus</taxon>
    </lineage>
</organism>
<evidence type="ECO:0000313" key="3">
    <source>
        <dbReference type="Proteomes" id="UP000051984"/>
    </source>
</evidence>
<evidence type="ECO:0000313" key="2">
    <source>
        <dbReference type="EMBL" id="KRK13620.1"/>
    </source>
</evidence>
<dbReference type="Proteomes" id="UP000051984">
    <property type="component" value="Unassembled WGS sequence"/>
</dbReference>
<comment type="caution">
    <text evidence="2">The sequence shown here is derived from an EMBL/GenBank/DDBJ whole genome shotgun (WGS) entry which is preliminary data.</text>
</comment>
<dbReference type="eggNOG" id="COG4405">
    <property type="taxonomic scope" value="Bacteria"/>
</dbReference>
<protein>
    <recommendedName>
        <fullName evidence="1">ASCH domain-containing protein</fullName>
    </recommendedName>
</protein>